<evidence type="ECO:0000256" key="2">
    <source>
        <dbReference type="ARBA" id="ARBA00023004"/>
    </source>
</evidence>
<dbReference type="InterPro" id="IPR016187">
    <property type="entry name" value="CTDL_fold"/>
</dbReference>
<dbReference type="InterPro" id="IPR042095">
    <property type="entry name" value="SUMF_sf"/>
</dbReference>
<dbReference type="Proteomes" id="UP000471640">
    <property type="component" value="Unassembled WGS sequence"/>
</dbReference>
<evidence type="ECO:0000313" key="7">
    <source>
        <dbReference type="Proteomes" id="UP000471640"/>
    </source>
</evidence>
<protein>
    <submittedName>
        <fullName evidence="6">Ergothioneine biosynthesis protein EgtB</fullName>
    </submittedName>
</protein>
<dbReference type="AlphaFoldDB" id="A0A6P1DPY6"/>
<keyword evidence="1" id="KW-0560">Oxidoreductase</keyword>
<evidence type="ECO:0000256" key="1">
    <source>
        <dbReference type="ARBA" id="ARBA00023002"/>
    </source>
</evidence>
<dbReference type="RefSeq" id="WP_164653436.1">
    <property type="nucleotide sequence ID" value="NZ_JAAIJR010000026.1"/>
</dbReference>
<evidence type="ECO:0000256" key="3">
    <source>
        <dbReference type="ARBA" id="ARBA00037882"/>
    </source>
</evidence>
<dbReference type="InterPro" id="IPR005532">
    <property type="entry name" value="SUMF_dom"/>
</dbReference>
<evidence type="ECO:0000259" key="5">
    <source>
        <dbReference type="Pfam" id="PF12867"/>
    </source>
</evidence>
<organism evidence="6 7">
    <name type="scientific">Thiorhodococcus mannitoliphagus</name>
    <dbReference type="NCBI Taxonomy" id="329406"/>
    <lineage>
        <taxon>Bacteria</taxon>
        <taxon>Pseudomonadati</taxon>
        <taxon>Pseudomonadota</taxon>
        <taxon>Gammaproteobacteria</taxon>
        <taxon>Chromatiales</taxon>
        <taxon>Chromatiaceae</taxon>
        <taxon>Thiorhodococcus</taxon>
    </lineage>
</organism>
<keyword evidence="2" id="KW-0408">Iron</keyword>
<dbReference type="SUPFAM" id="SSF56436">
    <property type="entry name" value="C-type lectin-like"/>
    <property type="match status" value="1"/>
</dbReference>
<evidence type="ECO:0000313" key="6">
    <source>
        <dbReference type="EMBL" id="NEX20337.1"/>
    </source>
</evidence>
<dbReference type="InterPro" id="IPR017806">
    <property type="entry name" value="EgtB"/>
</dbReference>
<dbReference type="Pfam" id="PF03781">
    <property type="entry name" value="FGE-sulfatase"/>
    <property type="match status" value="2"/>
</dbReference>
<dbReference type="EMBL" id="JAAIJR010000026">
    <property type="protein sequence ID" value="NEX20337.1"/>
    <property type="molecule type" value="Genomic_DNA"/>
</dbReference>
<dbReference type="PANTHER" id="PTHR23150">
    <property type="entry name" value="SULFATASE MODIFYING FACTOR 1, 2"/>
    <property type="match status" value="1"/>
</dbReference>
<dbReference type="InterPro" id="IPR024775">
    <property type="entry name" value="DinB-like"/>
</dbReference>
<dbReference type="NCBIfam" id="TIGR03440">
    <property type="entry name" value="egtB_TIGR03440"/>
    <property type="match status" value="1"/>
</dbReference>
<dbReference type="InterPro" id="IPR034660">
    <property type="entry name" value="DinB/YfiT-like"/>
</dbReference>
<name>A0A6P1DPY6_9GAMM</name>
<keyword evidence="7" id="KW-1185">Reference proteome</keyword>
<feature type="domain" description="DinB-like" evidence="5">
    <location>
        <begin position="22"/>
        <end position="156"/>
    </location>
</feature>
<dbReference type="InterPro" id="IPR051043">
    <property type="entry name" value="Sulfatase_Mod_Factor_Kinase"/>
</dbReference>
<comment type="pathway">
    <text evidence="3">Amino-acid biosynthesis; ergothioneine biosynthesis.</text>
</comment>
<dbReference type="SUPFAM" id="SSF109854">
    <property type="entry name" value="DinB/YfiT-like putative metalloenzymes"/>
    <property type="match status" value="1"/>
</dbReference>
<comment type="caution">
    <text evidence="6">The sequence shown here is derived from an EMBL/GenBank/DDBJ whole genome shotgun (WGS) entry which is preliminary data.</text>
</comment>
<dbReference type="Gene3D" id="3.90.1580.10">
    <property type="entry name" value="paralog of FGE (formylglycine-generating enzyme)"/>
    <property type="match status" value="1"/>
</dbReference>
<dbReference type="GO" id="GO:0052699">
    <property type="term" value="P:ergothioneine biosynthetic process"/>
    <property type="evidence" value="ECO:0007669"/>
    <property type="project" value="InterPro"/>
</dbReference>
<reference evidence="6 7" key="2">
    <citation type="submission" date="2020-02" db="EMBL/GenBank/DDBJ databases">
        <title>Genome sequences of Thiorhodococcus mannitoliphagus and Thiorhodococcus minor, purple sulfur photosynthetic bacteria in the gammaproteobacterial family, Chromatiaceae.</title>
        <authorList>
            <person name="Aviles F.A."/>
            <person name="Meyer T.E."/>
            <person name="Kyndt J.A."/>
        </authorList>
    </citation>
    <scope>NUCLEOTIDE SEQUENCE [LARGE SCALE GENOMIC DNA]</scope>
    <source>
        <strain evidence="6 7">DSM 18266</strain>
    </source>
</reference>
<proteinExistence type="predicted"/>
<feature type="domain" description="Sulfatase-modifying factor enzyme-like" evidence="4">
    <location>
        <begin position="352"/>
        <end position="430"/>
    </location>
</feature>
<gene>
    <name evidence="6" type="ORF">G3480_08460</name>
</gene>
<sequence length="434" mass="49759">MQETPTTQDGADDLRNALSADFRRVRAFSERLCEPLVTEDYGLQTVVEASPPKWHLAHVSWFYETFLLRPFLAGYRVFHPRFEYLFNSYYEQTGAGFWPRAERGLLSRPTVAEVYDYRHHVDAAMLRLLAECNASDWPRVAMRLQIGLNHEQQHQELLVTDIKRHFAYNPLRPAYIQDLPQSPIADPVPLGWRAFEGGVVSLGLETSGPHEAFGYDNERPRHRAFLEPFALADRPVTNGEYLEFIGDGGYENPALWLSDGWAEVQARGWRCPLYWEQVDGAWQLMTLSGMRPLNPAEPLCHLSYYEAEAFATWAGKRLPTEAEWEHAAEEADITGNFVDDGWLHPRPAPEGEGLKQLFGDVWEWTGSAYLPYPGYRAPAGALGEYNGKFMSNQMVLRGGSCATSLDHIRPTYRNFFYPVERWQFKGFRLAETLR</sequence>
<accession>A0A6P1DPY6</accession>
<dbReference type="Pfam" id="PF12867">
    <property type="entry name" value="DinB_2"/>
    <property type="match status" value="1"/>
</dbReference>
<feature type="domain" description="Sulfatase-modifying factor enzyme-like" evidence="4">
    <location>
        <begin position="196"/>
        <end position="331"/>
    </location>
</feature>
<dbReference type="PANTHER" id="PTHR23150:SF36">
    <property type="entry name" value="HERCYNINE OXYGENASE"/>
    <property type="match status" value="1"/>
</dbReference>
<reference evidence="7" key="1">
    <citation type="journal article" date="2020" name="Microbiol. Resour. Announc.">
        <title>Draft Genome Sequences of Thiorhodococcus mannitoliphagus and Thiorhodococcus minor, Purple Sulfur Photosynthetic Bacteria in the Gammaproteobacterial Family Chromatiaceae.</title>
        <authorList>
            <person name="Aviles F.A."/>
            <person name="Meyer T.E."/>
            <person name="Kyndt J.A."/>
        </authorList>
    </citation>
    <scope>NUCLEOTIDE SEQUENCE [LARGE SCALE GENOMIC DNA]</scope>
    <source>
        <strain evidence="7">DSM 18266</strain>
    </source>
</reference>
<evidence type="ECO:0000259" key="4">
    <source>
        <dbReference type="Pfam" id="PF03781"/>
    </source>
</evidence>